<accession>A0A3N0C882</accession>
<dbReference type="AlphaFoldDB" id="A0A3N0C882"/>
<proteinExistence type="predicted"/>
<protein>
    <recommendedName>
        <fullName evidence="4">Transposase IS204/IS1001/IS1096/IS1165 zinc-finger domain-containing protein</fullName>
    </recommendedName>
</protein>
<evidence type="ECO:0008006" key="4">
    <source>
        <dbReference type="Google" id="ProtNLM"/>
    </source>
</evidence>
<keyword evidence="3" id="KW-1185">Reference proteome</keyword>
<reference evidence="2 3" key="1">
    <citation type="submission" date="2018-10" db="EMBL/GenBank/DDBJ databases">
        <title>Genome sequencing of Arthrobacter oryzae TNB02.</title>
        <authorList>
            <person name="Cho Y.-J."/>
            <person name="Cho A."/>
            <person name="Kim O.-S."/>
        </authorList>
    </citation>
    <scope>NUCLEOTIDE SEQUENCE [LARGE SCALE GENOMIC DNA]</scope>
    <source>
        <strain evidence="2 3">TNB02</strain>
    </source>
</reference>
<feature type="region of interest" description="Disordered" evidence="1">
    <location>
        <begin position="45"/>
        <end position="74"/>
    </location>
</feature>
<name>A0A3N0C882_9MICC</name>
<sequence>MSSRIQARPVHRVRDVPCGGSPVEVRVRKRRLACLEPQCPRRSFVQTTDEIPAVSYNPLPPPPQRPEQHGGATG</sequence>
<evidence type="ECO:0000256" key="1">
    <source>
        <dbReference type="SAM" id="MobiDB-lite"/>
    </source>
</evidence>
<organism evidence="2 3">
    <name type="scientific">Arthrobacter oryzae</name>
    <dbReference type="NCBI Taxonomy" id="409290"/>
    <lineage>
        <taxon>Bacteria</taxon>
        <taxon>Bacillati</taxon>
        <taxon>Actinomycetota</taxon>
        <taxon>Actinomycetes</taxon>
        <taxon>Micrococcales</taxon>
        <taxon>Micrococcaceae</taxon>
        <taxon>Arthrobacter</taxon>
    </lineage>
</organism>
<comment type="caution">
    <text evidence="2">The sequence shown here is derived from an EMBL/GenBank/DDBJ whole genome shotgun (WGS) entry which is preliminary data.</text>
</comment>
<evidence type="ECO:0000313" key="3">
    <source>
        <dbReference type="Proteomes" id="UP000273807"/>
    </source>
</evidence>
<evidence type="ECO:0000313" key="2">
    <source>
        <dbReference type="EMBL" id="RNL59672.1"/>
    </source>
</evidence>
<gene>
    <name evidence="2" type="ORF">D7003_02420</name>
</gene>
<dbReference type="Proteomes" id="UP000273807">
    <property type="component" value="Unassembled WGS sequence"/>
</dbReference>
<dbReference type="EMBL" id="RBED01000036">
    <property type="protein sequence ID" value="RNL59672.1"/>
    <property type="molecule type" value="Genomic_DNA"/>
</dbReference>
<feature type="non-terminal residue" evidence="2">
    <location>
        <position position="74"/>
    </location>
</feature>